<name>A0A940DMB2_9BACT</name>
<dbReference type="Proteomes" id="UP000712007">
    <property type="component" value="Unassembled WGS sequence"/>
</dbReference>
<keyword evidence="1" id="KW-0472">Membrane</keyword>
<feature type="transmembrane region" description="Helical" evidence="1">
    <location>
        <begin position="12"/>
        <end position="35"/>
    </location>
</feature>
<evidence type="ECO:0000313" key="3">
    <source>
        <dbReference type="Proteomes" id="UP000712007"/>
    </source>
</evidence>
<organism evidence="2 3">
    <name type="scientific">Candidatus Aphodosoma intestinipullorum</name>
    <dbReference type="NCBI Taxonomy" id="2840674"/>
    <lineage>
        <taxon>Bacteria</taxon>
        <taxon>Pseudomonadati</taxon>
        <taxon>Bacteroidota</taxon>
        <taxon>Bacteroidia</taxon>
        <taxon>Bacteroidales</taxon>
        <taxon>Candidatus Aphodosoma</taxon>
    </lineage>
</organism>
<proteinExistence type="predicted"/>
<dbReference type="AlphaFoldDB" id="A0A940DMB2"/>
<evidence type="ECO:0000256" key="1">
    <source>
        <dbReference type="SAM" id="Phobius"/>
    </source>
</evidence>
<reference evidence="2" key="2">
    <citation type="journal article" date="2021" name="PeerJ">
        <title>Extensive microbial diversity within the chicken gut microbiome revealed by metagenomics and culture.</title>
        <authorList>
            <person name="Gilroy R."/>
            <person name="Ravi A."/>
            <person name="Getino M."/>
            <person name="Pursley I."/>
            <person name="Horton D.L."/>
            <person name="Alikhan N.F."/>
            <person name="Baker D."/>
            <person name="Gharbi K."/>
            <person name="Hall N."/>
            <person name="Watson M."/>
            <person name="Adriaenssens E.M."/>
            <person name="Foster-Nyarko E."/>
            <person name="Jarju S."/>
            <person name="Secka A."/>
            <person name="Antonio M."/>
            <person name="Oren A."/>
            <person name="Chaudhuri R.R."/>
            <person name="La Ragione R."/>
            <person name="Hildebrand F."/>
            <person name="Pallen M.J."/>
        </authorList>
    </citation>
    <scope>NUCLEOTIDE SEQUENCE</scope>
    <source>
        <strain evidence="2">3924</strain>
    </source>
</reference>
<keyword evidence="1" id="KW-1133">Transmembrane helix</keyword>
<protein>
    <submittedName>
        <fullName evidence="2">Uncharacterized protein</fullName>
    </submittedName>
</protein>
<dbReference type="EMBL" id="JADIMV010000138">
    <property type="protein sequence ID" value="MBO8440602.1"/>
    <property type="molecule type" value="Genomic_DNA"/>
</dbReference>
<reference evidence="2" key="1">
    <citation type="submission" date="2020-10" db="EMBL/GenBank/DDBJ databases">
        <authorList>
            <person name="Gilroy R."/>
        </authorList>
    </citation>
    <scope>NUCLEOTIDE SEQUENCE</scope>
    <source>
        <strain evidence="2">3924</strain>
    </source>
</reference>
<evidence type="ECO:0000313" key="2">
    <source>
        <dbReference type="EMBL" id="MBO8440602.1"/>
    </source>
</evidence>
<keyword evidence="1" id="KW-0812">Transmembrane</keyword>
<comment type="caution">
    <text evidence="2">The sequence shown here is derived from an EMBL/GenBank/DDBJ whole genome shotgun (WGS) entry which is preliminary data.</text>
</comment>
<sequence>MMRKWAEWRTRVLSALMGIMGIGTLSVMNSCGLYACPTRDFSYSGRVLTETGEPIEGVRVVLAEERWRQESCDSAAENDTTSESGRVVYLEGVDTFWTDEEGQFRSDVYRGPEVYPPWVRCCWTMWTVRRTAVSL</sequence>
<accession>A0A940DMB2</accession>
<gene>
    <name evidence="2" type="ORF">IAC51_08140</name>
</gene>